<dbReference type="Proteomes" id="UP001370348">
    <property type="component" value="Chromosome"/>
</dbReference>
<keyword evidence="3" id="KW-1185">Reference proteome</keyword>
<feature type="compositionally biased region" description="Low complexity" evidence="1">
    <location>
        <begin position="45"/>
        <end position="82"/>
    </location>
</feature>
<organism evidence="2 3">
    <name type="scientific">Pendulispora albinea</name>
    <dbReference type="NCBI Taxonomy" id="2741071"/>
    <lineage>
        <taxon>Bacteria</taxon>
        <taxon>Pseudomonadati</taxon>
        <taxon>Myxococcota</taxon>
        <taxon>Myxococcia</taxon>
        <taxon>Myxococcales</taxon>
        <taxon>Sorangiineae</taxon>
        <taxon>Pendulisporaceae</taxon>
        <taxon>Pendulispora</taxon>
    </lineage>
</organism>
<name>A0ABZ2LT78_9BACT</name>
<evidence type="ECO:0000313" key="2">
    <source>
        <dbReference type="EMBL" id="WXB14136.1"/>
    </source>
</evidence>
<accession>A0ABZ2LT78</accession>
<dbReference type="EMBL" id="CP089984">
    <property type="protein sequence ID" value="WXB14136.1"/>
    <property type="molecule type" value="Genomic_DNA"/>
</dbReference>
<evidence type="ECO:0008006" key="4">
    <source>
        <dbReference type="Google" id="ProtNLM"/>
    </source>
</evidence>
<protein>
    <recommendedName>
        <fullName evidence="4">Lipoprotein</fullName>
    </recommendedName>
</protein>
<dbReference type="RefSeq" id="WP_394823753.1">
    <property type="nucleotide sequence ID" value="NZ_CP089984.1"/>
</dbReference>
<evidence type="ECO:0000256" key="1">
    <source>
        <dbReference type="SAM" id="MobiDB-lite"/>
    </source>
</evidence>
<sequence>MARYGWRVKGGKVRARRTVLFVGIALALPLAACKWLSKGEDLPDAAPSAPSSPGANQANATASTPAPAAPGASGQVAPLASGSAGGGSSTPPHAGSARPVVVRLPDGGRMTVDASVGPDGKIELPPGFQFPTFPSFPGFDAAALKIPAFDAASLPPMPSGFPKIPGFGGTDGGK</sequence>
<feature type="region of interest" description="Disordered" evidence="1">
    <location>
        <begin position="41"/>
        <end position="102"/>
    </location>
</feature>
<evidence type="ECO:0000313" key="3">
    <source>
        <dbReference type="Proteomes" id="UP001370348"/>
    </source>
</evidence>
<proteinExistence type="predicted"/>
<reference evidence="2 3" key="1">
    <citation type="submission" date="2021-12" db="EMBL/GenBank/DDBJ databases">
        <title>Discovery of the Pendulisporaceae a myxobacterial family with distinct sporulation behavior and unique specialized metabolism.</title>
        <authorList>
            <person name="Garcia R."/>
            <person name="Popoff A."/>
            <person name="Bader C.D."/>
            <person name="Loehr J."/>
            <person name="Walesch S."/>
            <person name="Walt C."/>
            <person name="Boldt J."/>
            <person name="Bunk B."/>
            <person name="Haeckl F.J.F.P.J."/>
            <person name="Gunesch A.P."/>
            <person name="Birkelbach J."/>
            <person name="Nuebel U."/>
            <person name="Pietschmann T."/>
            <person name="Bach T."/>
            <person name="Mueller R."/>
        </authorList>
    </citation>
    <scope>NUCLEOTIDE SEQUENCE [LARGE SCALE GENOMIC DNA]</scope>
    <source>
        <strain evidence="2 3">MSr11954</strain>
    </source>
</reference>
<gene>
    <name evidence="2" type="ORF">LZC94_40685</name>
</gene>